<sequence>MLRTQLRRFAVPHRRYSQPFYPQHRFYAASEPVKPSLQLVGELRKRTEVSISKAREALVTTNNDLEAALEWVQKDLAISGAKKAAKVGGRETKEGLIAVSLLSPGYGEGIGGVRAAMIELNCETDFVGRNELFVNLSSDIAHSTAFLAEESSDFKQIPALLRPFPVDALLDAPLLRKDPSSLSPAIPTSSSVGSAIRDTIAKVGENISLRRAVSIVLSPAPPTVNAGLRVSSYIHGSTSNPSCGRMGGLVASLLESPRLKELFAQESFRSEFAKLERALARQVVGFETRSIRSIKKGPDTTLYEQPFLLYPGEFAGQPVKSVLEAFAEQKGLIDQSVKDQYQGVAVVEFAKWSVGEDEFSEGSGACLASEMELGETESDESS</sequence>
<dbReference type="OrthoDB" id="277235at2759"/>
<dbReference type="SUPFAM" id="SSF54713">
    <property type="entry name" value="Elongation factor Ts (EF-Ts), dimerisation domain"/>
    <property type="match status" value="1"/>
</dbReference>
<protein>
    <recommendedName>
        <fullName evidence="6">Elongation factor Ts, mitochondrial</fullName>
        <shortName evidence="6">EF-Ts</shortName>
        <shortName evidence="6">EF-TsMt</shortName>
    </recommendedName>
</protein>
<keyword evidence="2 6" id="KW-0251">Elongation factor</keyword>
<comment type="function">
    <text evidence="6">Associates with the EF-Tu.GDP complex and induces the exchange of GDP to GTP. It remains bound to the aminoacyl-tRNA.EF-Tu.GTP complex up to the GTP hydrolysis stage on the ribosome.</text>
</comment>
<dbReference type="GO" id="GO:0005739">
    <property type="term" value="C:mitochondrion"/>
    <property type="evidence" value="ECO:0007669"/>
    <property type="project" value="UniProtKB-SubCell"/>
</dbReference>
<accession>A0A9Q5HZU9</accession>
<dbReference type="Proteomes" id="UP000757232">
    <property type="component" value="Unassembled WGS sequence"/>
</dbReference>
<evidence type="ECO:0000256" key="5">
    <source>
        <dbReference type="ARBA" id="ARBA00023128"/>
    </source>
</evidence>
<evidence type="ECO:0000256" key="4">
    <source>
        <dbReference type="ARBA" id="ARBA00022946"/>
    </source>
</evidence>
<comment type="subcellular location">
    <subcellularLocation>
        <location evidence="6">Mitochondrion</location>
    </subcellularLocation>
</comment>
<proteinExistence type="inferred from homology"/>
<dbReference type="CDD" id="cd14275">
    <property type="entry name" value="UBA_EF-Ts"/>
    <property type="match status" value="1"/>
</dbReference>
<dbReference type="GO" id="GO:0003746">
    <property type="term" value="F:translation elongation factor activity"/>
    <property type="evidence" value="ECO:0007669"/>
    <property type="project" value="UniProtKB-UniRule"/>
</dbReference>
<dbReference type="Gene3D" id="3.30.479.20">
    <property type="entry name" value="Elongation factor Ts, dimerisation domain"/>
    <property type="match status" value="2"/>
</dbReference>
<evidence type="ECO:0000313" key="8">
    <source>
        <dbReference type="EMBL" id="OCB89049.1"/>
    </source>
</evidence>
<organism evidence="8 9">
    <name type="scientific">Sanghuangporus baumii</name>
    <name type="common">Phellinus baumii</name>
    <dbReference type="NCBI Taxonomy" id="108892"/>
    <lineage>
        <taxon>Eukaryota</taxon>
        <taxon>Fungi</taxon>
        <taxon>Dikarya</taxon>
        <taxon>Basidiomycota</taxon>
        <taxon>Agaricomycotina</taxon>
        <taxon>Agaricomycetes</taxon>
        <taxon>Hymenochaetales</taxon>
        <taxon>Hymenochaetaceae</taxon>
        <taxon>Sanghuangporus</taxon>
    </lineage>
</organism>
<keyword evidence="3 6" id="KW-0648">Protein biosynthesis</keyword>
<dbReference type="SUPFAM" id="SSF46934">
    <property type="entry name" value="UBA-like"/>
    <property type="match status" value="1"/>
</dbReference>
<dbReference type="GO" id="GO:0070125">
    <property type="term" value="P:mitochondrial translational elongation"/>
    <property type="evidence" value="ECO:0007669"/>
    <property type="project" value="TreeGrafter"/>
</dbReference>
<dbReference type="Gene3D" id="1.10.8.10">
    <property type="entry name" value="DNA helicase RuvA subunit, C-terminal domain"/>
    <property type="match status" value="1"/>
</dbReference>
<evidence type="ECO:0000256" key="3">
    <source>
        <dbReference type="ARBA" id="ARBA00022917"/>
    </source>
</evidence>
<dbReference type="EMBL" id="LNZH02000166">
    <property type="protein sequence ID" value="OCB89049.1"/>
    <property type="molecule type" value="Genomic_DNA"/>
</dbReference>
<reference evidence="8" key="1">
    <citation type="submission" date="2016-06" db="EMBL/GenBank/DDBJ databases">
        <title>Draft Genome sequence of the fungus Inonotus baumii.</title>
        <authorList>
            <person name="Zhu H."/>
            <person name="Lin W."/>
        </authorList>
    </citation>
    <scope>NUCLEOTIDE SEQUENCE</scope>
    <source>
        <strain evidence="8">821</strain>
    </source>
</reference>
<evidence type="ECO:0000313" key="9">
    <source>
        <dbReference type="Proteomes" id="UP000757232"/>
    </source>
</evidence>
<name>A0A9Q5HZU9_SANBA</name>
<keyword evidence="4" id="KW-0809">Transit peptide</keyword>
<evidence type="ECO:0000256" key="2">
    <source>
        <dbReference type="ARBA" id="ARBA00022768"/>
    </source>
</evidence>
<comment type="caution">
    <text evidence="8">The sequence shown here is derived from an EMBL/GenBank/DDBJ whole genome shotgun (WGS) entry which is preliminary data.</text>
</comment>
<dbReference type="InterPro" id="IPR001816">
    <property type="entry name" value="Transl_elong_EFTs/EF1B"/>
</dbReference>
<comment type="similarity">
    <text evidence="1 6">Belongs to the EF-Ts family.</text>
</comment>
<keyword evidence="9" id="KW-1185">Reference proteome</keyword>
<feature type="domain" description="Translation elongation factor EFTs/EF1B dimerisation" evidence="7">
    <location>
        <begin position="115"/>
        <end position="253"/>
    </location>
</feature>
<evidence type="ECO:0000256" key="1">
    <source>
        <dbReference type="ARBA" id="ARBA00005532"/>
    </source>
</evidence>
<dbReference type="PANTHER" id="PTHR11741">
    <property type="entry name" value="ELONGATION FACTOR TS"/>
    <property type="match status" value="1"/>
</dbReference>
<dbReference type="HAMAP" id="MF_00050">
    <property type="entry name" value="EF_Ts"/>
    <property type="match status" value="1"/>
</dbReference>
<dbReference type="PANTHER" id="PTHR11741:SF0">
    <property type="entry name" value="ELONGATION FACTOR TS, MITOCHONDRIAL"/>
    <property type="match status" value="1"/>
</dbReference>
<gene>
    <name evidence="6" type="primary">TSF1</name>
    <name evidence="8" type="ORF">A7U60_g3857</name>
</gene>
<dbReference type="InterPro" id="IPR036402">
    <property type="entry name" value="EF-Ts_dimer_sf"/>
</dbReference>
<dbReference type="Pfam" id="PF00889">
    <property type="entry name" value="EF_TS"/>
    <property type="match status" value="1"/>
</dbReference>
<dbReference type="AlphaFoldDB" id="A0A9Q5HZU9"/>
<keyword evidence="5 6" id="KW-0496">Mitochondrion</keyword>
<dbReference type="InterPro" id="IPR009060">
    <property type="entry name" value="UBA-like_sf"/>
</dbReference>
<dbReference type="InterPro" id="IPR014039">
    <property type="entry name" value="Transl_elong_EFTs/EF1B_dimer"/>
</dbReference>
<evidence type="ECO:0000256" key="6">
    <source>
        <dbReference type="HAMAP-Rule" id="MF_03135"/>
    </source>
</evidence>
<evidence type="ECO:0000259" key="7">
    <source>
        <dbReference type="Pfam" id="PF00889"/>
    </source>
</evidence>